<sequence length="30" mass="3366">MNGKGLWPKFSHSLDQRSRSGVQFGLNNFG</sequence>
<dbReference type="AlphaFoldDB" id="A0A2P2PYM3"/>
<evidence type="ECO:0000313" key="1">
    <source>
        <dbReference type="EMBL" id="MBX59753.1"/>
    </source>
</evidence>
<protein>
    <submittedName>
        <fullName evidence="1">Uncharacterized protein</fullName>
    </submittedName>
</protein>
<accession>A0A2P2PYM3</accession>
<reference evidence="1" key="1">
    <citation type="submission" date="2018-02" db="EMBL/GenBank/DDBJ databases">
        <title>Rhizophora mucronata_Transcriptome.</title>
        <authorList>
            <person name="Meera S.P."/>
            <person name="Sreeshan A."/>
            <person name="Augustine A."/>
        </authorList>
    </citation>
    <scope>NUCLEOTIDE SEQUENCE</scope>
    <source>
        <tissue evidence="1">Leaf</tissue>
    </source>
</reference>
<proteinExistence type="predicted"/>
<organism evidence="1">
    <name type="scientific">Rhizophora mucronata</name>
    <name type="common">Asiatic mangrove</name>
    <dbReference type="NCBI Taxonomy" id="61149"/>
    <lineage>
        <taxon>Eukaryota</taxon>
        <taxon>Viridiplantae</taxon>
        <taxon>Streptophyta</taxon>
        <taxon>Embryophyta</taxon>
        <taxon>Tracheophyta</taxon>
        <taxon>Spermatophyta</taxon>
        <taxon>Magnoliopsida</taxon>
        <taxon>eudicotyledons</taxon>
        <taxon>Gunneridae</taxon>
        <taxon>Pentapetalae</taxon>
        <taxon>rosids</taxon>
        <taxon>fabids</taxon>
        <taxon>Malpighiales</taxon>
        <taxon>Rhizophoraceae</taxon>
        <taxon>Rhizophora</taxon>
    </lineage>
</organism>
<name>A0A2P2PYM3_RHIMU</name>
<dbReference type="EMBL" id="GGEC01079269">
    <property type="protein sequence ID" value="MBX59753.1"/>
    <property type="molecule type" value="Transcribed_RNA"/>
</dbReference>